<dbReference type="Pfam" id="PF17390">
    <property type="entry name" value="Bac_rhamnosid_C"/>
    <property type="match status" value="1"/>
</dbReference>
<dbReference type="RefSeq" id="WP_190301340.1">
    <property type="nucleotide sequence ID" value="NZ_JACOIJ010000003.1"/>
</dbReference>
<dbReference type="InterPro" id="IPR008928">
    <property type="entry name" value="6-hairpin_glycosidase_sf"/>
</dbReference>
<protein>
    <submittedName>
        <fullName evidence="3">Glycoside hydrolase</fullName>
    </submittedName>
</protein>
<comment type="caution">
    <text evidence="3">The sequence shown here is derived from an EMBL/GenBank/DDBJ whole genome shotgun (WGS) entry which is preliminary data.</text>
</comment>
<dbReference type="InterPro" id="IPR035396">
    <property type="entry name" value="Bac_rhamnosid6H"/>
</dbReference>
<dbReference type="PANTHER" id="PTHR34987">
    <property type="entry name" value="C, PUTATIVE (AFU_ORTHOLOGUE AFUA_3G02880)-RELATED"/>
    <property type="match status" value="1"/>
</dbReference>
<dbReference type="Pfam" id="PF17389">
    <property type="entry name" value="Bac_rhamnosid6H"/>
    <property type="match status" value="1"/>
</dbReference>
<evidence type="ECO:0000313" key="3">
    <source>
        <dbReference type="EMBL" id="MBD1428449.1"/>
    </source>
</evidence>
<dbReference type="Proteomes" id="UP000651271">
    <property type="component" value="Unassembled WGS sequence"/>
</dbReference>
<dbReference type="Gene3D" id="1.50.10.10">
    <property type="match status" value="1"/>
</dbReference>
<reference evidence="3 4" key="1">
    <citation type="submission" date="2020-08" db="EMBL/GenBank/DDBJ databases">
        <title>Sphingobacterium sp. DN04309 isolated from aquaculture water.</title>
        <authorList>
            <person name="Zhang M."/>
        </authorList>
    </citation>
    <scope>NUCLEOTIDE SEQUENCE [LARGE SCALE GENOMIC DNA]</scope>
    <source>
        <strain evidence="3 4">DN04309</strain>
    </source>
</reference>
<proteinExistence type="predicted"/>
<gene>
    <name evidence="3" type="ORF">H8B04_02515</name>
</gene>
<keyword evidence="4" id="KW-1185">Reference proteome</keyword>
<sequence length="771" mass="88707">MMKSIRPFRLIQNLSVVFLFFIGFTHPAFAQEWKAKWISMDLPETDKINVWIGFVKEVNVKNVPKSALAKIAVDSKYWLYINGKLVVFEGGVKRGPNINDTYYDEVNIAPYLKTGKNIIAVDLWYFGKQGFSHHDSGKAGLLFDLQSNGLTILSDETWNVNRILSYKMADKPHANFRLPESSLLFDAREVDKRSMHINDESQASQHAIVVAKAGDAPWNKLVKRSIPQWKDFGIKKIHKKDIIRDGDTLKCKLPYNMQFTPVIALKKAPAGQKITLATDNFYHYDGDDDIIRAEYITKEGKQQYESPGWMNGHYMYVVASNDIEFDFIGYRETGYNTEFAGEFHCSDEFFNKLWQKARRTLYVTMRDNYMDCPDRERSLWTGDAVLESEESFYALSPSSHELSKKWLLEMFGWQREDGSLHSPIPSVIWGRELPGQILATIGHYGVWNYYLHTGDKEMIEFAYPKSQKYLDLWEFQDNGLVKVRKGEWNWGDWGENRDITLLYNLWYYLALKSQHAIAIELGYSKDQEILASKMAKLKAAFNQVFWKDGQYRSTEYEGLTDDRAHALAVVSGIAEPEKYAEIEKVFETQHHASPYMEKYVFEAMYIMGIPAKANQRHKQRFEKMVNNNYFSTLFEGWGIGKEGFGGGTVNHAWSGGGLSILHGYMAGIRPYKPGYDEFIVSPNVEGIKNLHTLVPSIKGNIILDIRNTNNLLSLKLHVPNSTKARFSLPKEYDMDNLVIKRNGKSLKDFVKEGKEILLEGGKWSIQAKKKN</sequence>
<evidence type="ECO:0000259" key="1">
    <source>
        <dbReference type="Pfam" id="PF17389"/>
    </source>
</evidence>
<dbReference type="InterPro" id="IPR035398">
    <property type="entry name" value="Bac_rhamnosid_C"/>
</dbReference>
<dbReference type="PANTHER" id="PTHR34987:SF2">
    <property type="entry name" value="B, PUTATIVE (AFU_ORTHOLOGUE AFUA_7G05040)-RELATED"/>
    <property type="match status" value="1"/>
</dbReference>
<evidence type="ECO:0000313" key="4">
    <source>
        <dbReference type="Proteomes" id="UP000651271"/>
    </source>
</evidence>
<feature type="domain" description="Alpha-L-rhamnosidase six-hairpin glycosidase" evidence="1">
    <location>
        <begin position="340"/>
        <end position="625"/>
    </location>
</feature>
<dbReference type="EMBL" id="JACOIJ010000003">
    <property type="protein sequence ID" value="MBD1428449.1"/>
    <property type="molecule type" value="Genomic_DNA"/>
</dbReference>
<evidence type="ECO:0000259" key="2">
    <source>
        <dbReference type="Pfam" id="PF17390"/>
    </source>
</evidence>
<name>A0ABR7YAZ3_9SPHI</name>
<organism evidence="3 4">
    <name type="scientific">Sphingobacterium litopenaei</name>
    <dbReference type="NCBI Taxonomy" id="2763500"/>
    <lineage>
        <taxon>Bacteria</taxon>
        <taxon>Pseudomonadati</taxon>
        <taxon>Bacteroidota</taxon>
        <taxon>Sphingobacteriia</taxon>
        <taxon>Sphingobacteriales</taxon>
        <taxon>Sphingobacteriaceae</taxon>
        <taxon>Sphingobacterium</taxon>
    </lineage>
</organism>
<accession>A0ABR7YAZ3</accession>
<dbReference type="InterPro" id="IPR012341">
    <property type="entry name" value="6hp_glycosidase-like_sf"/>
</dbReference>
<dbReference type="GO" id="GO:0016787">
    <property type="term" value="F:hydrolase activity"/>
    <property type="evidence" value="ECO:0007669"/>
    <property type="project" value="UniProtKB-KW"/>
</dbReference>
<keyword evidence="3" id="KW-0378">Hydrolase</keyword>
<dbReference type="Gene3D" id="2.60.120.260">
    <property type="entry name" value="Galactose-binding domain-like"/>
    <property type="match status" value="1"/>
</dbReference>
<dbReference type="SUPFAM" id="SSF48208">
    <property type="entry name" value="Six-hairpin glycosidases"/>
    <property type="match status" value="1"/>
</dbReference>
<feature type="domain" description="Alpha-L-rhamnosidase C-terminal" evidence="2">
    <location>
        <begin position="667"/>
        <end position="731"/>
    </location>
</feature>
<dbReference type="Gene3D" id="2.60.420.10">
    <property type="entry name" value="Maltose phosphorylase, domain 3"/>
    <property type="match status" value="1"/>
</dbReference>